<proteinExistence type="predicted"/>
<protein>
    <submittedName>
        <fullName evidence="2">Uncharacterized protein</fullName>
    </submittedName>
</protein>
<evidence type="ECO:0000313" key="2">
    <source>
        <dbReference type="Ensembl" id="ENSFTIP00000000706.1"/>
    </source>
</evidence>
<reference evidence="2" key="2">
    <citation type="submission" date="2025-09" db="UniProtKB">
        <authorList>
            <consortium name="Ensembl"/>
        </authorList>
    </citation>
    <scope>IDENTIFICATION</scope>
</reference>
<reference evidence="2" key="1">
    <citation type="submission" date="2025-08" db="UniProtKB">
        <authorList>
            <consortium name="Ensembl"/>
        </authorList>
    </citation>
    <scope>IDENTIFICATION</scope>
</reference>
<evidence type="ECO:0000256" key="1">
    <source>
        <dbReference type="SAM" id="MobiDB-lite"/>
    </source>
</evidence>
<dbReference type="Proteomes" id="UP000694562">
    <property type="component" value="Unplaced"/>
</dbReference>
<dbReference type="OMA" id="HAWNSTE"/>
<keyword evidence="3" id="KW-1185">Reference proteome</keyword>
<organism evidence="2 3">
    <name type="scientific">Falco tinnunculus</name>
    <name type="common">Common kestrel</name>
    <dbReference type="NCBI Taxonomy" id="100819"/>
    <lineage>
        <taxon>Eukaryota</taxon>
        <taxon>Metazoa</taxon>
        <taxon>Chordata</taxon>
        <taxon>Craniata</taxon>
        <taxon>Vertebrata</taxon>
        <taxon>Euteleostomi</taxon>
        <taxon>Archelosauria</taxon>
        <taxon>Archosauria</taxon>
        <taxon>Dinosauria</taxon>
        <taxon>Saurischia</taxon>
        <taxon>Theropoda</taxon>
        <taxon>Coelurosauria</taxon>
        <taxon>Aves</taxon>
        <taxon>Neognathae</taxon>
        <taxon>Neoaves</taxon>
        <taxon>Telluraves</taxon>
        <taxon>Australaves</taxon>
        <taxon>Falconiformes</taxon>
        <taxon>Falconidae</taxon>
        <taxon>Falco</taxon>
    </lineage>
</organism>
<dbReference type="OrthoDB" id="186871at2759"/>
<dbReference type="Ensembl" id="ENSFTIT00000000746.1">
    <property type="protein sequence ID" value="ENSFTIP00000000706.1"/>
    <property type="gene ID" value="ENSFTIG00000000490.1"/>
</dbReference>
<evidence type="ECO:0000313" key="3">
    <source>
        <dbReference type="Proteomes" id="UP000694562"/>
    </source>
</evidence>
<sequence>VLVCAQKDEEQGCTGERSCPVSVSVSLCLCLIAFNENRGPGFCSVTHQSAEINSTSLSKKGTEYFPSWVRGSILFQTDFQKPAPLLFQSLRETGRISQLESFGIAVLGSALSGSGVVQQPALYRGWTTGKSFYFTINKVGCLQHCNWILFSPRSFPKDFGLGGLGTHLPRVFNRNHVSKISFSPDRQKFSLTFLAPAIPPCKDPPSPGQYDLVDYKGSPKPDCSSAVFTSNTGRWTERPSRAGFPGPGRSKNCSEGSQSFLSTKGTAHAWNSTEL</sequence>
<name>A0A8C4TMV1_FALTI</name>
<dbReference type="AlphaFoldDB" id="A0A8C4TMV1"/>
<accession>A0A8C4TMV1</accession>
<feature type="region of interest" description="Disordered" evidence="1">
    <location>
        <begin position="224"/>
        <end position="275"/>
    </location>
</feature>
<feature type="compositionally biased region" description="Polar residues" evidence="1">
    <location>
        <begin position="251"/>
        <end position="275"/>
    </location>
</feature>